<keyword evidence="3" id="KW-1185">Reference proteome</keyword>
<organism evidence="2 3">
    <name type="scientific">Streptomyces celluloflavus</name>
    <dbReference type="NCBI Taxonomy" id="58344"/>
    <lineage>
        <taxon>Bacteria</taxon>
        <taxon>Bacillati</taxon>
        <taxon>Actinomycetota</taxon>
        <taxon>Actinomycetes</taxon>
        <taxon>Kitasatosporales</taxon>
        <taxon>Streptomycetaceae</taxon>
        <taxon>Streptomyces</taxon>
    </lineage>
</organism>
<comment type="caution">
    <text evidence="2">The sequence shown here is derived from an EMBL/GenBank/DDBJ whole genome shotgun (WGS) entry which is preliminary data.</text>
</comment>
<accession>A0ABW7RG10</accession>
<feature type="compositionally biased region" description="Low complexity" evidence="1">
    <location>
        <begin position="121"/>
        <end position="137"/>
    </location>
</feature>
<feature type="region of interest" description="Disordered" evidence="1">
    <location>
        <begin position="339"/>
        <end position="376"/>
    </location>
</feature>
<evidence type="ECO:0000256" key="1">
    <source>
        <dbReference type="SAM" id="MobiDB-lite"/>
    </source>
</evidence>
<dbReference type="EMBL" id="JBIRGH010000010">
    <property type="protein sequence ID" value="MFH8586319.1"/>
    <property type="molecule type" value="Genomic_DNA"/>
</dbReference>
<feature type="compositionally biased region" description="Pro residues" evidence="1">
    <location>
        <begin position="159"/>
        <end position="168"/>
    </location>
</feature>
<protein>
    <submittedName>
        <fullName evidence="2">Uncharacterized protein</fullName>
    </submittedName>
</protein>
<gene>
    <name evidence="2" type="ORF">ACH4GP_18240</name>
</gene>
<evidence type="ECO:0000313" key="3">
    <source>
        <dbReference type="Proteomes" id="UP001610990"/>
    </source>
</evidence>
<reference evidence="2 3" key="1">
    <citation type="submission" date="2024-10" db="EMBL/GenBank/DDBJ databases">
        <title>The Natural Products Discovery Center: Release of the First 8490 Sequenced Strains for Exploring Actinobacteria Biosynthetic Diversity.</title>
        <authorList>
            <person name="Kalkreuter E."/>
            <person name="Kautsar S.A."/>
            <person name="Yang D."/>
            <person name="Bader C.D."/>
            <person name="Teijaro C.N."/>
            <person name="Fluegel L."/>
            <person name="Davis C.M."/>
            <person name="Simpson J.R."/>
            <person name="Lauterbach L."/>
            <person name="Steele A.D."/>
            <person name="Gui C."/>
            <person name="Meng S."/>
            <person name="Li G."/>
            <person name="Viehrig K."/>
            <person name="Ye F."/>
            <person name="Su P."/>
            <person name="Kiefer A.F."/>
            <person name="Nichols A."/>
            <person name="Cepeda A.J."/>
            <person name="Yan W."/>
            <person name="Fan B."/>
            <person name="Jiang Y."/>
            <person name="Adhikari A."/>
            <person name="Zheng C.-J."/>
            <person name="Schuster L."/>
            <person name="Cowan T.M."/>
            <person name="Smanski M.J."/>
            <person name="Chevrette M.G."/>
            <person name="De Carvalho L.P.S."/>
            <person name="Shen B."/>
        </authorList>
    </citation>
    <scope>NUCLEOTIDE SEQUENCE [LARGE SCALE GENOMIC DNA]</scope>
    <source>
        <strain evidence="2 3">NPDC018013</strain>
    </source>
</reference>
<name>A0ABW7RG10_9ACTN</name>
<proteinExistence type="predicted"/>
<feature type="compositionally biased region" description="Low complexity" evidence="1">
    <location>
        <begin position="208"/>
        <end position="222"/>
    </location>
</feature>
<dbReference type="RefSeq" id="WP_397673353.1">
    <property type="nucleotide sequence ID" value="NZ_JBIRGH010000010.1"/>
</dbReference>
<feature type="compositionally biased region" description="Basic and acidic residues" evidence="1">
    <location>
        <begin position="365"/>
        <end position="376"/>
    </location>
</feature>
<feature type="region of interest" description="Disordered" evidence="1">
    <location>
        <begin position="94"/>
        <end position="226"/>
    </location>
</feature>
<evidence type="ECO:0000313" key="2">
    <source>
        <dbReference type="EMBL" id="MFH8586319.1"/>
    </source>
</evidence>
<dbReference type="Proteomes" id="UP001610990">
    <property type="component" value="Unassembled WGS sequence"/>
</dbReference>
<sequence>MRAGEALTALLKENENSRNELGAKIDAVTETLRDAVQQVRGEIGDSRVNRLSELLFKLRDEVDAAHERVDGMADTVSVLRLELQGLQESVGALRQAADARGGATAAGPGHAEPAPAPPDTPSSDTDPPATAQPDTAAGIHPCEPDTATDTASPPRTEAAPPPCPPAAPVPCTDAPSRPGQGSSLAGTTATPAPEDTVPPTPDPHHVPAEYAAPTAPTTPDAAEQAHHKHLLAAARVASVLLTCHRDTWEFVIGQTGDQPHFRLPPQVTDAGDGRIQAALSGRSLIAVLLTLWKTRGRNTFDADWALAHTLYTRVTDNLTALTPDGGQVAITLDDRTPITVGRPVEDPCADVARPADEPAAQGPTAHDDTNGRQEHA</sequence>
<feature type="compositionally biased region" description="Low complexity" evidence="1">
    <location>
        <begin position="96"/>
        <end position="113"/>
    </location>
</feature>